<feature type="domain" description="Major facilitator superfamily (MFS) profile" evidence="9">
    <location>
        <begin position="10"/>
        <end position="445"/>
    </location>
</feature>
<dbReference type="GO" id="GO:0016020">
    <property type="term" value="C:membrane"/>
    <property type="evidence" value="ECO:0007669"/>
    <property type="project" value="UniProtKB-SubCell"/>
</dbReference>
<evidence type="ECO:0000256" key="7">
    <source>
        <dbReference type="RuleBase" id="RU003346"/>
    </source>
</evidence>
<dbReference type="PROSITE" id="PS00217">
    <property type="entry name" value="SUGAR_TRANSPORT_2"/>
    <property type="match status" value="1"/>
</dbReference>
<dbReference type="PANTHER" id="PTHR48022">
    <property type="entry name" value="PLASTIDIC GLUCOSE TRANSPORTER 4"/>
    <property type="match status" value="1"/>
</dbReference>
<dbReference type="Gene3D" id="1.20.1250.20">
    <property type="entry name" value="MFS general substrate transporter like domains"/>
    <property type="match status" value="1"/>
</dbReference>
<sequence>MASIWRTVGIAAFASIGTFLYGFDTGIATTTIAHQSWVEYMGRPSNGLTGAVVSSYIAGEALGSLFQILLLDRLGRTRFMQLACIIVTISTVIQTASINVGMFLGGRVIAGIAVGALSGTVPIYLSEIGSPKTRGLIGGLGGVGLSAGTMTANWVGFSGGYAPYGQIQWRVPLAIQIPWGIILFIGLATFMPNSPRQLIQKGKIEEAHRELMRIRSDLQPDEIEKEFEIMRGQIQYEKEREIKTFREMVRIYRRRVAVCISVQILTSVTGVNVIQYYQTTLYRSLGITRQMILALAAVWGTCAFISNVIAVKYLPDRWGRRKMLLTGLSCVILTEIYCAVMQRQFQNTNNRVGKGFAILGIYIFVVCYYALINSVTWLYGAEVVPMAIRSKMVGASAVAHYVVNVAVTQSGPSAFASIGENYYYVFVGCCTVYLVLVYVYFSETNQKTLEEIAAAFGDKVVEVKDGHLVKDGDEFVTTIEWKRKSSDAHIEKVAAV</sequence>
<dbReference type="InterPro" id="IPR003663">
    <property type="entry name" value="Sugar/inositol_transpt"/>
</dbReference>
<proteinExistence type="inferred from homology"/>
<feature type="transmembrane region" description="Helical" evidence="8">
    <location>
        <begin position="108"/>
        <end position="125"/>
    </location>
</feature>
<dbReference type="Pfam" id="PF00083">
    <property type="entry name" value="Sugar_tr"/>
    <property type="match status" value="1"/>
</dbReference>
<evidence type="ECO:0000259" key="9">
    <source>
        <dbReference type="PROSITE" id="PS50850"/>
    </source>
</evidence>
<keyword evidence="4 8" id="KW-0812">Transmembrane</keyword>
<dbReference type="InterPro" id="IPR036259">
    <property type="entry name" value="MFS_trans_sf"/>
</dbReference>
<evidence type="ECO:0000256" key="2">
    <source>
        <dbReference type="ARBA" id="ARBA00010992"/>
    </source>
</evidence>
<organism evidence="10 11">
    <name type="scientific">Elsinoe australis</name>
    <dbReference type="NCBI Taxonomy" id="40998"/>
    <lineage>
        <taxon>Eukaryota</taxon>
        <taxon>Fungi</taxon>
        <taxon>Dikarya</taxon>
        <taxon>Ascomycota</taxon>
        <taxon>Pezizomycotina</taxon>
        <taxon>Dothideomycetes</taxon>
        <taxon>Dothideomycetidae</taxon>
        <taxon>Myriangiales</taxon>
        <taxon>Elsinoaceae</taxon>
        <taxon>Elsinoe</taxon>
    </lineage>
</organism>
<comment type="subcellular location">
    <subcellularLocation>
        <location evidence="1">Membrane</location>
        <topology evidence="1">Multi-pass membrane protein</topology>
    </subcellularLocation>
</comment>
<dbReference type="InterPro" id="IPR005828">
    <property type="entry name" value="MFS_sugar_transport-like"/>
</dbReference>
<feature type="transmembrane region" description="Helical" evidence="8">
    <location>
        <begin position="290"/>
        <end position="311"/>
    </location>
</feature>
<dbReference type="Proteomes" id="UP000243723">
    <property type="component" value="Unassembled WGS sequence"/>
</dbReference>
<feature type="transmembrane region" description="Helical" evidence="8">
    <location>
        <begin position="422"/>
        <end position="441"/>
    </location>
</feature>
<feature type="transmembrane region" description="Helical" evidence="8">
    <location>
        <begin position="137"/>
        <end position="157"/>
    </location>
</feature>
<comment type="similarity">
    <text evidence="2 7">Belongs to the major facilitator superfamily. Sugar transporter (TC 2.A.1.1) family.</text>
</comment>
<evidence type="ECO:0000256" key="4">
    <source>
        <dbReference type="ARBA" id="ARBA00022692"/>
    </source>
</evidence>
<dbReference type="FunFam" id="1.20.1250.20:FF:000134">
    <property type="entry name" value="MFS sugar transporter protein"/>
    <property type="match status" value="1"/>
</dbReference>
<dbReference type="PRINTS" id="PR00171">
    <property type="entry name" value="SUGRTRNSPORT"/>
</dbReference>
<evidence type="ECO:0000256" key="6">
    <source>
        <dbReference type="ARBA" id="ARBA00023136"/>
    </source>
</evidence>
<dbReference type="NCBIfam" id="TIGR00879">
    <property type="entry name" value="SP"/>
    <property type="match status" value="1"/>
</dbReference>
<keyword evidence="3 7" id="KW-0813">Transport</keyword>
<dbReference type="PANTHER" id="PTHR48022:SF11">
    <property type="entry name" value="MONOSACCHARIDE TRANSPORTER (HXT8), PUTATIVE (AFU_ORTHOLOGUE AFUA_2G08120)-RELATED"/>
    <property type="match status" value="1"/>
</dbReference>
<dbReference type="InterPro" id="IPR005829">
    <property type="entry name" value="Sugar_transporter_CS"/>
</dbReference>
<dbReference type="GO" id="GO:0005351">
    <property type="term" value="F:carbohydrate:proton symporter activity"/>
    <property type="evidence" value="ECO:0007669"/>
    <property type="project" value="TreeGrafter"/>
</dbReference>
<feature type="transmembrane region" description="Helical" evidence="8">
    <location>
        <begin position="323"/>
        <end position="345"/>
    </location>
</feature>
<protein>
    <submittedName>
        <fullName evidence="10">High-affinity glucose transporter</fullName>
    </submittedName>
</protein>
<dbReference type="InterPro" id="IPR050360">
    <property type="entry name" value="MFS_Sugar_Transporters"/>
</dbReference>
<feature type="transmembrane region" description="Helical" evidence="8">
    <location>
        <begin position="357"/>
        <end position="380"/>
    </location>
</feature>
<name>A0A2P7YG71_9PEZI</name>
<feature type="transmembrane region" description="Helical" evidence="8">
    <location>
        <begin position="169"/>
        <end position="191"/>
    </location>
</feature>
<evidence type="ECO:0000256" key="5">
    <source>
        <dbReference type="ARBA" id="ARBA00022989"/>
    </source>
</evidence>
<keyword evidence="6 8" id="KW-0472">Membrane</keyword>
<evidence type="ECO:0000256" key="3">
    <source>
        <dbReference type="ARBA" id="ARBA00022448"/>
    </source>
</evidence>
<accession>A0A2P7YG71</accession>
<gene>
    <name evidence="10" type="ORF">B9Z65_1548</name>
</gene>
<dbReference type="EMBL" id="NHZQ01000445">
    <property type="protein sequence ID" value="PSK34965.1"/>
    <property type="molecule type" value="Genomic_DNA"/>
</dbReference>
<evidence type="ECO:0000313" key="11">
    <source>
        <dbReference type="Proteomes" id="UP000243723"/>
    </source>
</evidence>
<dbReference type="InterPro" id="IPR020846">
    <property type="entry name" value="MFS_dom"/>
</dbReference>
<feature type="transmembrane region" description="Helical" evidence="8">
    <location>
        <begin position="392"/>
        <end position="410"/>
    </location>
</feature>
<dbReference type="AlphaFoldDB" id="A0A2P7YG71"/>
<keyword evidence="5 8" id="KW-1133">Transmembrane helix</keyword>
<feature type="transmembrane region" description="Helical" evidence="8">
    <location>
        <begin position="256"/>
        <end position="278"/>
    </location>
</feature>
<evidence type="ECO:0000256" key="1">
    <source>
        <dbReference type="ARBA" id="ARBA00004141"/>
    </source>
</evidence>
<feature type="transmembrane region" description="Helical" evidence="8">
    <location>
        <begin position="7"/>
        <end position="28"/>
    </location>
</feature>
<dbReference type="SUPFAM" id="SSF103473">
    <property type="entry name" value="MFS general substrate transporter"/>
    <property type="match status" value="1"/>
</dbReference>
<evidence type="ECO:0000256" key="8">
    <source>
        <dbReference type="SAM" id="Phobius"/>
    </source>
</evidence>
<reference evidence="10 11" key="1">
    <citation type="submission" date="2017-05" db="EMBL/GenBank/DDBJ databases">
        <title>Draft genome sequence of Elsinoe australis.</title>
        <authorList>
            <person name="Cheng Q."/>
        </authorList>
    </citation>
    <scope>NUCLEOTIDE SEQUENCE [LARGE SCALE GENOMIC DNA]</scope>
    <source>
        <strain evidence="10 11">NL1</strain>
    </source>
</reference>
<keyword evidence="11" id="KW-1185">Reference proteome</keyword>
<dbReference type="OrthoDB" id="6612291at2759"/>
<comment type="caution">
    <text evidence="10">The sequence shown here is derived from an EMBL/GenBank/DDBJ whole genome shotgun (WGS) entry which is preliminary data.</text>
</comment>
<dbReference type="PROSITE" id="PS50850">
    <property type="entry name" value="MFS"/>
    <property type="match status" value="1"/>
</dbReference>
<feature type="transmembrane region" description="Helical" evidence="8">
    <location>
        <begin position="82"/>
        <end position="102"/>
    </location>
</feature>
<keyword evidence="10" id="KW-0762">Sugar transport</keyword>
<evidence type="ECO:0000313" key="10">
    <source>
        <dbReference type="EMBL" id="PSK34965.1"/>
    </source>
</evidence>
<feature type="transmembrane region" description="Helical" evidence="8">
    <location>
        <begin position="48"/>
        <end position="70"/>
    </location>
</feature>